<evidence type="ECO:0000313" key="1">
    <source>
        <dbReference type="EMBL" id="CBI06578.1"/>
    </source>
</evidence>
<gene>
    <name evidence="1" type="ORF">CARN5_3211</name>
</gene>
<reference evidence="1" key="1">
    <citation type="submission" date="2009-10" db="EMBL/GenBank/DDBJ databases">
        <title>Diversity of trophic interactions inside an arsenic-rich microbial ecosystem.</title>
        <authorList>
            <person name="Bertin P.N."/>
            <person name="Heinrich-Salmeron A."/>
            <person name="Pelletier E."/>
            <person name="Goulhen-Chollet F."/>
            <person name="Arsene-Ploetze F."/>
            <person name="Gallien S."/>
            <person name="Calteau A."/>
            <person name="Vallenet D."/>
            <person name="Casiot C."/>
            <person name="Chane-Woon-Ming B."/>
            <person name="Giloteaux L."/>
            <person name="Barakat M."/>
            <person name="Bonnefoy V."/>
            <person name="Bruneel O."/>
            <person name="Chandler M."/>
            <person name="Cleiss J."/>
            <person name="Duran R."/>
            <person name="Elbaz-Poulichet F."/>
            <person name="Fonknechten N."/>
            <person name="Lauga B."/>
            <person name="Mornico D."/>
            <person name="Ortet P."/>
            <person name="Schaeffer C."/>
            <person name="Siguier P."/>
            <person name="Alexander Thil Smith A."/>
            <person name="Van Dorsselaer A."/>
            <person name="Weissenbach J."/>
            <person name="Medigue C."/>
            <person name="Le Paslier D."/>
        </authorList>
    </citation>
    <scope>NUCLEOTIDE SEQUENCE</scope>
</reference>
<sequence>MVPSGPRRGRIKGPGRHLFRYNNITAYFYINMYAGFWRVFRVGALCEVRWRFWRMWVLDRVFLGHIFDYFEAAGIPTT</sequence>
<proteinExistence type="predicted"/>
<name>E6QH64_9ZZZZ</name>
<comment type="caution">
    <text evidence="1">The sequence shown here is derived from an EMBL/GenBank/DDBJ whole genome shotgun (WGS) entry which is preliminary data.</text>
</comment>
<accession>E6QH64</accession>
<dbReference type="AlphaFoldDB" id="E6QH64"/>
<dbReference type="EMBL" id="CABP01000189">
    <property type="protein sequence ID" value="CBI06578.1"/>
    <property type="molecule type" value="Genomic_DNA"/>
</dbReference>
<protein>
    <submittedName>
        <fullName evidence="1">Uncharacterized protein</fullName>
    </submittedName>
</protein>
<organism evidence="1">
    <name type="scientific">mine drainage metagenome</name>
    <dbReference type="NCBI Taxonomy" id="410659"/>
    <lineage>
        <taxon>unclassified sequences</taxon>
        <taxon>metagenomes</taxon>
        <taxon>ecological metagenomes</taxon>
    </lineage>
</organism>